<dbReference type="EMBL" id="JAPWDV010000003">
    <property type="protein sequence ID" value="KAJ6218561.1"/>
    <property type="molecule type" value="Genomic_DNA"/>
</dbReference>
<feature type="region of interest" description="Disordered" evidence="2">
    <location>
        <begin position="408"/>
        <end position="440"/>
    </location>
</feature>
<name>A0A9Q0RMJ5_BLOTA</name>
<reference evidence="4" key="1">
    <citation type="submission" date="2022-12" db="EMBL/GenBank/DDBJ databases">
        <title>Genome assemblies of Blomia tropicalis.</title>
        <authorList>
            <person name="Cui Y."/>
        </authorList>
    </citation>
    <scope>NUCLEOTIDE SEQUENCE</scope>
    <source>
        <tissue evidence="4">Adult mites</tissue>
    </source>
</reference>
<organism evidence="4 5">
    <name type="scientific">Blomia tropicalis</name>
    <name type="common">Mite</name>
    <dbReference type="NCBI Taxonomy" id="40697"/>
    <lineage>
        <taxon>Eukaryota</taxon>
        <taxon>Metazoa</taxon>
        <taxon>Ecdysozoa</taxon>
        <taxon>Arthropoda</taxon>
        <taxon>Chelicerata</taxon>
        <taxon>Arachnida</taxon>
        <taxon>Acari</taxon>
        <taxon>Acariformes</taxon>
        <taxon>Sarcoptiformes</taxon>
        <taxon>Astigmata</taxon>
        <taxon>Glycyphagoidea</taxon>
        <taxon>Echimyopodidae</taxon>
        <taxon>Blomia</taxon>
    </lineage>
</organism>
<feature type="compositionally biased region" description="Low complexity" evidence="2">
    <location>
        <begin position="408"/>
        <end position="435"/>
    </location>
</feature>
<feature type="coiled-coil region" evidence="1">
    <location>
        <begin position="440"/>
        <end position="467"/>
    </location>
</feature>
<dbReference type="AlphaFoldDB" id="A0A9Q0RMJ5"/>
<keyword evidence="5" id="KW-1185">Reference proteome</keyword>
<accession>A0A9Q0RMJ5</accession>
<feature type="signal peptide" evidence="3">
    <location>
        <begin position="1"/>
        <end position="23"/>
    </location>
</feature>
<evidence type="ECO:0000256" key="1">
    <source>
        <dbReference type="SAM" id="Coils"/>
    </source>
</evidence>
<dbReference type="OMA" id="YNEMAME"/>
<keyword evidence="3" id="KW-0732">Signal</keyword>
<feature type="coiled-coil region" evidence="1">
    <location>
        <begin position="355"/>
        <end position="389"/>
    </location>
</feature>
<comment type="caution">
    <text evidence="4">The sequence shown here is derived from an EMBL/GenBank/DDBJ whole genome shotgun (WGS) entry which is preliminary data.</text>
</comment>
<evidence type="ECO:0000256" key="2">
    <source>
        <dbReference type="SAM" id="MobiDB-lite"/>
    </source>
</evidence>
<protein>
    <submittedName>
        <fullName evidence="4">Uncharacterized protein</fullName>
    </submittedName>
</protein>
<keyword evidence="1" id="KW-0175">Coiled coil</keyword>
<evidence type="ECO:0000256" key="3">
    <source>
        <dbReference type="SAM" id="SignalP"/>
    </source>
</evidence>
<evidence type="ECO:0000313" key="4">
    <source>
        <dbReference type="EMBL" id="KAJ6218561.1"/>
    </source>
</evidence>
<gene>
    <name evidence="4" type="ORF">RDWZM_009718</name>
</gene>
<evidence type="ECO:0000313" key="5">
    <source>
        <dbReference type="Proteomes" id="UP001142055"/>
    </source>
</evidence>
<feature type="chain" id="PRO_5040431532" evidence="3">
    <location>
        <begin position="24"/>
        <end position="568"/>
    </location>
</feature>
<dbReference type="Proteomes" id="UP001142055">
    <property type="component" value="Chromosome 3"/>
</dbReference>
<proteinExistence type="predicted"/>
<sequence>MDTKRCVWLLLITFGLLTLIVSSIRCNVDEDQSSSIVLDEKVRKLALRLMKEFKNRTRLAELIVNVGGEANELETIPPEPVAEIYRNYTLEQIRSMEIELSTHTKFIYQALVEKTETVKEQFDQACRTYEIDRNLPKFEQNFLSTGRELVAVQKMILRIINSRLEEKLINKDKNRRMNRGLLSWFSSLFGRLNSIFVGGFISKTIINNNGTFTESSSRPQSQVNKIFSLIGGLNRSSETDTSSLDIKQSIEQLRTFLTKLRNVYQLNSIASVRNSYLNTENISPYSYQAMLQLVSLVGTTKTLLNNTPLILFRSWMNFFNGGNLFTALTRPLSSSSNSNNQRVSNRYNVTTINVMMKLLQQNEEIQQQKIESNRQLNALNQLITNQNNQQKQINEILAGLEKMSSANSMTSTSTTTTSTTTETFQSSTTTTTTKSPIPNQNSILQRLREQRKNLNDLLQQLERPEMNQRPTGNSYNITVNSMTDLRIAQQSLMTIMKTITPIINTMAQNGMVSTNRLNESRTQLLDILNTINNREMDDYNEMAMERVKQLTSKLDSVVKTIISEAEQR</sequence>